<comment type="caution">
    <text evidence="1">The sequence shown here is derived from an EMBL/GenBank/DDBJ whole genome shotgun (WGS) entry which is preliminary data.</text>
</comment>
<dbReference type="InterPro" id="IPR008979">
    <property type="entry name" value="Galactose-bd-like_sf"/>
</dbReference>
<protein>
    <submittedName>
        <fullName evidence="1">Fucolectin-related protein</fullName>
    </submittedName>
</protein>
<dbReference type="Gene3D" id="2.60.120.260">
    <property type="entry name" value="Galactose-binding domain-like"/>
    <property type="match status" value="1"/>
</dbReference>
<organism evidence="1 2">
    <name type="scientific">Plakobranchus ocellatus</name>
    <dbReference type="NCBI Taxonomy" id="259542"/>
    <lineage>
        <taxon>Eukaryota</taxon>
        <taxon>Metazoa</taxon>
        <taxon>Spiralia</taxon>
        <taxon>Lophotrochozoa</taxon>
        <taxon>Mollusca</taxon>
        <taxon>Gastropoda</taxon>
        <taxon>Heterobranchia</taxon>
        <taxon>Euthyneura</taxon>
        <taxon>Panpulmonata</taxon>
        <taxon>Sacoglossa</taxon>
        <taxon>Placobranchoidea</taxon>
        <taxon>Plakobranchidae</taxon>
        <taxon>Plakobranchus</taxon>
    </lineage>
</organism>
<sequence>MFVEVCWLKPRDQLSLGLETSREEDCRKRGWFGNKCQYKCHCERQRYCDATTGACPNKCETGWFGFACQYVSVTFRTAGSKNLRSWWDRDYKTCQQVFAEDKVLIKLREVLPVTWLRIVGENAEHISKIQISINAQSVFCRKAKVNFKTVDFVCSDSGRTSEMILSNFGFTKVCEIYISKGRNVALKQVTTQSSTYRNWGSENAVNGIFGTVDGSDEVQSSECSRTNDGRWSNGFWRVSFPEPMNIIATDIYNRRNPSRRNCCGQSLIGFTLIVYDGSFKSLYSYADRRRHPLDIYHVPFDQSHSSSIIKQAMNVKINKAMYSSSLNLCEVVIYGGSLLQYTRTNRVCTVRVLKLECSLAAKILRPAAHPACVATGTELQITSHTHTTHSTPAQLT</sequence>
<dbReference type="Gene3D" id="2.170.300.10">
    <property type="entry name" value="Tie2 ligand-binding domain superfamily"/>
    <property type="match status" value="1"/>
</dbReference>
<dbReference type="SUPFAM" id="SSF49785">
    <property type="entry name" value="Galactose-binding domain-like"/>
    <property type="match status" value="1"/>
</dbReference>
<reference evidence="1 2" key="1">
    <citation type="journal article" date="2021" name="Elife">
        <title>Chloroplast acquisition without the gene transfer in kleptoplastic sea slugs, Plakobranchus ocellatus.</title>
        <authorList>
            <person name="Maeda T."/>
            <person name="Takahashi S."/>
            <person name="Yoshida T."/>
            <person name="Shimamura S."/>
            <person name="Takaki Y."/>
            <person name="Nagai Y."/>
            <person name="Toyoda A."/>
            <person name="Suzuki Y."/>
            <person name="Arimoto A."/>
            <person name="Ishii H."/>
            <person name="Satoh N."/>
            <person name="Nishiyama T."/>
            <person name="Hasebe M."/>
            <person name="Maruyama T."/>
            <person name="Minagawa J."/>
            <person name="Obokata J."/>
            <person name="Shigenobu S."/>
        </authorList>
    </citation>
    <scope>NUCLEOTIDE SEQUENCE [LARGE SCALE GENOMIC DNA]</scope>
</reference>
<evidence type="ECO:0000313" key="2">
    <source>
        <dbReference type="Proteomes" id="UP000735302"/>
    </source>
</evidence>
<dbReference type="PANTHER" id="PTHR45713">
    <property type="entry name" value="FTP DOMAIN-CONTAINING PROTEIN"/>
    <property type="match status" value="1"/>
</dbReference>
<proteinExistence type="predicted"/>
<dbReference type="InterPro" id="IPR051941">
    <property type="entry name" value="BG_Antigen-Binding_Lectin"/>
</dbReference>
<evidence type="ECO:0000313" key="1">
    <source>
        <dbReference type="EMBL" id="GFN80253.1"/>
    </source>
</evidence>
<accession>A0AAV3YDB5</accession>
<name>A0AAV3YDB5_9GAST</name>
<dbReference type="EMBL" id="BLXT01000807">
    <property type="protein sequence ID" value="GFN80253.1"/>
    <property type="molecule type" value="Genomic_DNA"/>
</dbReference>
<dbReference type="AlphaFoldDB" id="A0AAV3YDB5"/>
<dbReference type="Proteomes" id="UP000735302">
    <property type="component" value="Unassembled WGS sequence"/>
</dbReference>
<keyword evidence="2" id="KW-1185">Reference proteome</keyword>
<dbReference type="PANTHER" id="PTHR45713:SF6">
    <property type="entry name" value="F5_8 TYPE C DOMAIN-CONTAINING PROTEIN"/>
    <property type="match status" value="1"/>
</dbReference>
<gene>
    <name evidence="1" type="ORF">PoB_000675900</name>
</gene>